<evidence type="ECO:0000313" key="2">
    <source>
        <dbReference type="Proteomes" id="UP000789405"/>
    </source>
</evidence>
<reference evidence="1" key="1">
    <citation type="submission" date="2021-06" db="EMBL/GenBank/DDBJ databases">
        <authorList>
            <person name="Kallberg Y."/>
            <person name="Tangrot J."/>
            <person name="Rosling A."/>
        </authorList>
    </citation>
    <scope>NUCLEOTIDE SEQUENCE</scope>
    <source>
        <strain evidence="1">MA453B</strain>
    </source>
</reference>
<keyword evidence="2" id="KW-1185">Reference proteome</keyword>
<sequence length="66" mass="7657">MPEKCKATLRKNTRKMHKTVCKNISKNINKHTRLSTRMPKIHSTKILGSIRILNLEEALIDTNDDK</sequence>
<evidence type="ECO:0000313" key="1">
    <source>
        <dbReference type="EMBL" id="CAG8798309.1"/>
    </source>
</evidence>
<accession>A0A9N9P7V6</accession>
<comment type="caution">
    <text evidence="1">The sequence shown here is derived from an EMBL/GenBank/DDBJ whole genome shotgun (WGS) entry which is preliminary data.</text>
</comment>
<organism evidence="1 2">
    <name type="scientific">Dentiscutata erythropus</name>
    <dbReference type="NCBI Taxonomy" id="1348616"/>
    <lineage>
        <taxon>Eukaryota</taxon>
        <taxon>Fungi</taxon>
        <taxon>Fungi incertae sedis</taxon>
        <taxon>Mucoromycota</taxon>
        <taxon>Glomeromycotina</taxon>
        <taxon>Glomeromycetes</taxon>
        <taxon>Diversisporales</taxon>
        <taxon>Gigasporaceae</taxon>
        <taxon>Dentiscutata</taxon>
    </lineage>
</organism>
<gene>
    <name evidence="1" type="ORF">DERYTH_LOCUS22848</name>
</gene>
<dbReference type="AlphaFoldDB" id="A0A9N9P7V6"/>
<dbReference type="EMBL" id="CAJVPY010032904">
    <property type="protein sequence ID" value="CAG8798309.1"/>
    <property type="molecule type" value="Genomic_DNA"/>
</dbReference>
<proteinExistence type="predicted"/>
<name>A0A9N9P7V6_9GLOM</name>
<protein>
    <submittedName>
        <fullName evidence="1">16012_t:CDS:1</fullName>
    </submittedName>
</protein>
<feature type="non-terminal residue" evidence="1">
    <location>
        <position position="66"/>
    </location>
</feature>
<dbReference type="Proteomes" id="UP000789405">
    <property type="component" value="Unassembled WGS sequence"/>
</dbReference>